<reference evidence="3" key="1">
    <citation type="submission" date="2022-08" db="EMBL/GenBank/DDBJ databases">
        <authorList>
            <person name="Gutierrez-Valencia J."/>
        </authorList>
    </citation>
    <scope>NUCLEOTIDE SEQUENCE</scope>
</reference>
<name>A0AAV0P7K8_9ROSI</name>
<dbReference type="AlphaFoldDB" id="A0AAV0P7K8"/>
<protein>
    <submittedName>
        <fullName evidence="3">Uncharacterized protein</fullName>
    </submittedName>
</protein>
<evidence type="ECO:0000313" key="4">
    <source>
        <dbReference type="Proteomes" id="UP001154282"/>
    </source>
</evidence>
<keyword evidence="2" id="KW-1133">Transmembrane helix</keyword>
<gene>
    <name evidence="3" type="ORF">LITE_LOCUS37243</name>
</gene>
<dbReference type="Proteomes" id="UP001154282">
    <property type="component" value="Unassembled WGS sequence"/>
</dbReference>
<evidence type="ECO:0000256" key="1">
    <source>
        <dbReference type="SAM" id="MobiDB-lite"/>
    </source>
</evidence>
<sequence length="249" mass="27110">MTKSRDLQTPLKELSRASETANRRSKESQSKKPRNVEILPPEIVISVAVVQPRNRIFHSSFFLVSQIAKRSLTGEFTTISEDASIETAGDGSGTSEVLDAEHNDELVKNSLILSPTLSGTSKITPPSSDAPPTSKATKVSPNGVDKLVHLANRPAEAAIIIGLLRKVQLEAPKSGDANNRYMKILKELAKVIADECYDLPEERVWLMKFLSGKRGVLFLCLLNWISVFCMLVYFNGGRGGGSDSGISPT</sequence>
<keyword evidence="2" id="KW-0472">Membrane</keyword>
<evidence type="ECO:0000256" key="2">
    <source>
        <dbReference type="SAM" id="Phobius"/>
    </source>
</evidence>
<organism evidence="3 4">
    <name type="scientific">Linum tenue</name>
    <dbReference type="NCBI Taxonomy" id="586396"/>
    <lineage>
        <taxon>Eukaryota</taxon>
        <taxon>Viridiplantae</taxon>
        <taxon>Streptophyta</taxon>
        <taxon>Embryophyta</taxon>
        <taxon>Tracheophyta</taxon>
        <taxon>Spermatophyta</taxon>
        <taxon>Magnoliopsida</taxon>
        <taxon>eudicotyledons</taxon>
        <taxon>Gunneridae</taxon>
        <taxon>Pentapetalae</taxon>
        <taxon>rosids</taxon>
        <taxon>fabids</taxon>
        <taxon>Malpighiales</taxon>
        <taxon>Linaceae</taxon>
        <taxon>Linum</taxon>
    </lineage>
</organism>
<feature type="region of interest" description="Disordered" evidence="1">
    <location>
        <begin position="117"/>
        <end position="140"/>
    </location>
</feature>
<evidence type="ECO:0000313" key="3">
    <source>
        <dbReference type="EMBL" id="CAI0466930.1"/>
    </source>
</evidence>
<comment type="caution">
    <text evidence="3">The sequence shown here is derived from an EMBL/GenBank/DDBJ whole genome shotgun (WGS) entry which is preliminary data.</text>
</comment>
<proteinExistence type="predicted"/>
<feature type="compositionally biased region" description="Basic and acidic residues" evidence="1">
    <location>
        <begin position="13"/>
        <end position="30"/>
    </location>
</feature>
<feature type="region of interest" description="Disordered" evidence="1">
    <location>
        <begin position="1"/>
        <end position="34"/>
    </location>
</feature>
<dbReference type="EMBL" id="CAMGYJ010000008">
    <property type="protein sequence ID" value="CAI0466930.1"/>
    <property type="molecule type" value="Genomic_DNA"/>
</dbReference>
<accession>A0AAV0P7K8</accession>
<keyword evidence="2" id="KW-0812">Transmembrane</keyword>
<keyword evidence="4" id="KW-1185">Reference proteome</keyword>
<feature type="transmembrane region" description="Helical" evidence="2">
    <location>
        <begin position="216"/>
        <end position="234"/>
    </location>
</feature>